<dbReference type="Proteomes" id="UP001150259">
    <property type="component" value="Unassembled WGS sequence"/>
</dbReference>
<evidence type="ECO:0000313" key="5">
    <source>
        <dbReference type="Proteomes" id="UP001150259"/>
    </source>
</evidence>
<dbReference type="CDD" id="cd00592">
    <property type="entry name" value="HTH_MerR-like"/>
    <property type="match status" value="1"/>
</dbReference>
<dbReference type="PANTHER" id="PTHR30204:SF89">
    <property type="entry name" value="HTH MERR-TYPE DOMAIN-CONTAINING PROTEIN"/>
    <property type="match status" value="1"/>
</dbReference>
<sequence length="237" mass="25900">MSSGHREEPGTQSTLTIGQVLERLRDDFPDVTSSKVRFLEAQGLVTPERTPAGYRLFSAADVERLRYILTAQRDRFWPLKVIREALDALDRGLSDPGGETGRPEPPALSPDPAVPAPEALRPRSQVRLTGPELRQASGIDKPLFAALESFGLLRADRAGHFSAESVAVAVAARRLAEHGLEPRHLRPFRTAADREIGLVDQVLATRRGNGSREERTAEILSACVALHVALVRSGLDH</sequence>
<evidence type="ECO:0000256" key="1">
    <source>
        <dbReference type="ARBA" id="ARBA00023125"/>
    </source>
</evidence>
<organism evidence="4 5">
    <name type="scientific">Intrasporangium calvum</name>
    <dbReference type="NCBI Taxonomy" id="53358"/>
    <lineage>
        <taxon>Bacteria</taxon>
        <taxon>Bacillati</taxon>
        <taxon>Actinomycetota</taxon>
        <taxon>Actinomycetes</taxon>
        <taxon>Micrococcales</taxon>
        <taxon>Intrasporangiaceae</taxon>
        <taxon>Intrasporangium</taxon>
    </lineage>
</organism>
<gene>
    <name evidence="4" type="ORF">OO014_00180</name>
</gene>
<proteinExistence type="predicted"/>
<dbReference type="PROSITE" id="PS50937">
    <property type="entry name" value="HTH_MERR_2"/>
    <property type="match status" value="1"/>
</dbReference>
<accession>A0ABT5GBL5</accession>
<dbReference type="RefSeq" id="WP_272460205.1">
    <property type="nucleotide sequence ID" value="NZ_JAPFQL010000001.1"/>
</dbReference>
<keyword evidence="1" id="KW-0238">DNA-binding</keyword>
<dbReference type="Pfam" id="PF13411">
    <property type="entry name" value="MerR_1"/>
    <property type="match status" value="1"/>
</dbReference>
<dbReference type="EMBL" id="JAPFQL010000001">
    <property type="protein sequence ID" value="MDC5695661.1"/>
    <property type="molecule type" value="Genomic_DNA"/>
</dbReference>
<dbReference type="SMART" id="SM00422">
    <property type="entry name" value="HTH_MERR"/>
    <property type="match status" value="1"/>
</dbReference>
<evidence type="ECO:0000313" key="4">
    <source>
        <dbReference type="EMBL" id="MDC5695661.1"/>
    </source>
</evidence>
<dbReference type="InterPro" id="IPR047057">
    <property type="entry name" value="MerR_fam"/>
</dbReference>
<dbReference type="Gene3D" id="1.10.1660.10">
    <property type="match status" value="1"/>
</dbReference>
<dbReference type="PANTHER" id="PTHR30204">
    <property type="entry name" value="REDOX-CYCLING DRUG-SENSING TRANSCRIPTIONAL ACTIVATOR SOXR"/>
    <property type="match status" value="1"/>
</dbReference>
<dbReference type="InterPro" id="IPR000551">
    <property type="entry name" value="MerR-type_HTH_dom"/>
</dbReference>
<evidence type="ECO:0000256" key="2">
    <source>
        <dbReference type="SAM" id="MobiDB-lite"/>
    </source>
</evidence>
<feature type="compositionally biased region" description="Pro residues" evidence="2">
    <location>
        <begin position="103"/>
        <end position="115"/>
    </location>
</feature>
<dbReference type="InterPro" id="IPR009061">
    <property type="entry name" value="DNA-bd_dom_put_sf"/>
</dbReference>
<keyword evidence="5" id="KW-1185">Reference proteome</keyword>
<name>A0ABT5GBL5_9MICO</name>
<comment type="caution">
    <text evidence="4">The sequence shown here is derived from an EMBL/GenBank/DDBJ whole genome shotgun (WGS) entry which is preliminary data.</text>
</comment>
<feature type="domain" description="HTH merR-type" evidence="3">
    <location>
        <begin position="14"/>
        <end position="88"/>
    </location>
</feature>
<evidence type="ECO:0000259" key="3">
    <source>
        <dbReference type="PROSITE" id="PS50937"/>
    </source>
</evidence>
<protein>
    <submittedName>
        <fullName evidence="4">MerR family transcriptional regulator</fullName>
    </submittedName>
</protein>
<dbReference type="SUPFAM" id="SSF46955">
    <property type="entry name" value="Putative DNA-binding domain"/>
    <property type="match status" value="1"/>
</dbReference>
<feature type="region of interest" description="Disordered" evidence="2">
    <location>
        <begin position="92"/>
        <end position="118"/>
    </location>
</feature>
<reference evidence="4 5" key="1">
    <citation type="submission" date="2022-11" db="EMBL/GenBank/DDBJ databases">
        <title>Anaerobic phenanthrene biodegradation by a DNRA strain PheN6.</title>
        <authorList>
            <person name="Zhang Z."/>
        </authorList>
    </citation>
    <scope>NUCLEOTIDE SEQUENCE [LARGE SCALE GENOMIC DNA]</scope>
    <source>
        <strain evidence="4 5">PheN6</strain>
    </source>
</reference>